<dbReference type="GO" id="GO:0004497">
    <property type="term" value="F:monooxygenase activity"/>
    <property type="evidence" value="ECO:0007669"/>
    <property type="project" value="UniProtKB-KW"/>
</dbReference>
<evidence type="ECO:0000256" key="2">
    <source>
        <dbReference type="ARBA" id="ARBA00010617"/>
    </source>
</evidence>
<evidence type="ECO:0000256" key="6">
    <source>
        <dbReference type="ARBA" id="ARBA00023004"/>
    </source>
</evidence>
<evidence type="ECO:0000256" key="4">
    <source>
        <dbReference type="ARBA" id="ARBA00022723"/>
    </source>
</evidence>
<evidence type="ECO:0000256" key="10">
    <source>
        <dbReference type="SAM" id="Phobius"/>
    </source>
</evidence>
<comment type="caution">
    <text evidence="11">The sequence shown here is derived from an EMBL/GenBank/DDBJ whole genome shotgun (WGS) entry which is preliminary data.</text>
</comment>
<evidence type="ECO:0000256" key="5">
    <source>
        <dbReference type="ARBA" id="ARBA00023002"/>
    </source>
</evidence>
<dbReference type="Pfam" id="PF00067">
    <property type="entry name" value="p450"/>
    <property type="match status" value="1"/>
</dbReference>
<keyword evidence="4 8" id="KW-0479">Metal-binding</keyword>
<dbReference type="PRINTS" id="PR00385">
    <property type="entry name" value="P450"/>
</dbReference>
<reference evidence="11" key="2">
    <citation type="submission" date="2023-05" db="EMBL/GenBank/DDBJ databases">
        <authorList>
            <consortium name="Lawrence Berkeley National Laboratory"/>
            <person name="Steindorff A."/>
            <person name="Hensen N."/>
            <person name="Bonometti L."/>
            <person name="Westerberg I."/>
            <person name="Brannstrom I.O."/>
            <person name="Guillou S."/>
            <person name="Cros-Aarteil S."/>
            <person name="Calhoun S."/>
            <person name="Haridas S."/>
            <person name="Kuo A."/>
            <person name="Mondo S."/>
            <person name="Pangilinan J."/>
            <person name="Riley R."/>
            <person name="Labutti K."/>
            <person name="Andreopoulos B."/>
            <person name="Lipzen A."/>
            <person name="Chen C."/>
            <person name="Yanf M."/>
            <person name="Daum C."/>
            <person name="Ng V."/>
            <person name="Clum A."/>
            <person name="Ohm R."/>
            <person name="Martin F."/>
            <person name="Silar P."/>
            <person name="Natvig D."/>
            <person name="Lalanne C."/>
            <person name="Gautier V."/>
            <person name="Ament-Velasquez S.L."/>
            <person name="Kruys A."/>
            <person name="Hutchinson M.I."/>
            <person name="Powell A.J."/>
            <person name="Barry K."/>
            <person name="Miller A.N."/>
            <person name="Grigoriev I.V."/>
            <person name="Debuchy R."/>
            <person name="Gladieux P."/>
            <person name="Thoren M.H."/>
            <person name="Johannesson H."/>
        </authorList>
    </citation>
    <scope>NUCLEOTIDE SEQUENCE</scope>
    <source>
        <strain evidence="11">CBS 359.72</strain>
    </source>
</reference>
<dbReference type="Proteomes" id="UP001303647">
    <property type="component" value="Unassembled WGS sequence"/>
</dbReference>
<evidence type="ECO:0000313" key="12">
    <source>
        <dbReference type="Proteomes" id="UP001303647"/>
    </source>
</evidence>
<dbReference type="SUPFAM" id="SSF48264">
    <property type="entry name" value="Cytochrome P450"/>
    <property type="match status" value="1"/>
</dbReference>
<feature type="transmembrane region" description="Helical" evidence="10">
    <location>
        <begin position="12"/>
        <end position="29"/>
    </location>
</feature>
<dbReference type="Gene3D" id="1.10.630.10">
    <property type="entry name" value="Cytochrome P450"/>
    <property type="match status" value="1"/>
</dbReference>
<dbReference type="InterPro" id="IPR002401">
    <property type="entry name" value="Cyt_P450_E_grp-I"/>
</dbReference>
<evidence type="ECO:0000313" key="11">
    <source>
        <dbReference type="EMBL" id="KAK4243611.1"/>
    </source>
</evidence>
<dbReference type="InterPro" id="IPR001128">
    <property type="entry name" value="Cyt_P450"/>
</dbReference>
<evidence type="ECO:0000256" key="1">
    <source>
        <dbReference type="ARBA" id="ARBA00001971"/>
    </source>
</evidence>
<dbReference type="InterPro" id="IPR036396">
    <property type="entry name" value="Cyt_P450_sf"/>
</dbReference>
<name>A0AAN7CL20_9PEZI</name>
<evidence type="ECO:0000256" key="7">
    <source>
        <dbReference type="ARBA" id="ARBA00023033"/>
    </source>
</evidence>
<dbReference type="PANTHER" id="PTHR46300">
    <property type="entry name" value="P450, PUTATIVE (EUROFUNG)-RELATED-RELATED"/>
    <property type="match status" value="1"/>
</dbReference>
<accession>A0AAN7CL20</accession>
<evidence type="ECO:0000256" key="9">
    <source>
        <dbReference type="RuleBase" id="RU000461"/>
    </source>
</evidence>
<keyword evidence="5 9" id="KW-0560">Oxidoreductase</keyword>
<sequence>MANWNAPVESYYSVALLPVLYLLIKTVFLRPTSSKLPLPPGPKGLPLVGNVRDLPPKGGLEWQHWLKHKDLYGPISSVTVFGQTIILVHDLEVALELLDKRGVKYSSRPRMVFAGEMCGYNERMPFQPYDKTFRQQRKLAGGVIGTNTAVARFHPVIDVEVRRFLVRTLERPDGVIDHLQTESGSIMLGMLYGYTSAPVEPDALVALINKVMAQFSKAVVVGAWLVDLIPWLRHLPDWTPGTGFKQIAREWKKDCDEVMNVPADFVVQQMERHAAKPSYVERLRSVDSSADNWKDIKQSAAALYAGGADSTAAGLSFFYLAMAAYPEVQAKAREELDRVVGPGRLPGFQDREKLPYIEAIVKETLRWKPLAPLGPPHMSDQEDEIRGYRIPKGAMVIPSIKWFSADPAVYPDADEFRPERFIGPNAAPSPHNYVFGFGRRICPGRLLADSTLFLTIAQTLAVFEIRKAVDEATGRVIEPVVGTTAGLVAHPLPFQCRIVPRSDKHVELIREVEQQHPWEEGDSSLLMGLSA</sequence>
<keyword evidence="3 8" id="KW-0349">Heme</keyword>
<dbReference type="EMBL" id="MU857797">
    <property type="protein sequence ID" value="KAK4243611.1"/>
    <property type="molecule type" value="Genomic_DNA"/>
</dbReference>
<keyword evidence="10" id="KW-0812">Transmembrane</keyword>
<evidence type="ECO:0000256" key="8">
    <source>
        <dbReference type="PIRSR" id="PIRSR602401-1"/>
    </source>
</evidence>
<dbReference type="CDD" id="cd11065">
    <property type="entry name" value="CYP64-like"/>
    <property type="match status" value="1"/>
</dbReference>
<dbReference type="GO" id="GO:0016705">
    <property type="term" value="F:oxidoreductase activity, acting on paired donors, with incorporation or reduction of molecular oxygen"/>
    <property type="evidence" value="ECO:0007669"/>
    <property type="project" value="InterPro"/>
</dbReference>
<keyword evidence="10" id="KW-1133">Transmembrane helix</keyword>
<evidence type="ECO:0000256" key="3">
    <source>
        <dbReference type="ARBA" id="ARBA00022617"/>
    </source>
</evidence>
<dbReference type="GO" id="GO:0020037">
    <property type="term" value="F:heme binding"/>
    <property type="evidence" value="ECO:0007669"/>
    <property type="project" value="InterPro"/>
</dbReference>
<dbReference type="InterPro" id="IPR050364">
    <property type="entry name" value="Cytochrome_P450_fung"/>
</dbReference>
<dbReference type="PROSITE" id="PS00086">
    <property type="entry name" value="CYTOCHROME_P450"/>
    <property type="match status" value="1"/>
</dbReference>
<comment type="similarity">
    <text evidence="2 9">Belongs to the cytochrome P450 family.</text>
</comment>
<keyword evidence="6 8" id="KW-0408">Iron</keyword>
<proteinExistence type="inferred from homology"/>
<dbReference type="AlphaFoldDB" id="A0AAN7CL20"/>
<keyword evidence="10" id="KW-0472">Membrane</keyword>
<gene>
    <name evidence="11" type="ORF">C7999DRAFT_36053</name>
</gene>
<reference evidence="11" key="1">
    <citation type="journal article" date="2023" name="Mol. Phylogenet. Evol.">
        <title>Genome-scale phylogeny and comparative genomics of the fungal order Sordariales.</title>
        <authorList>
            <person name="Hensen N."/>
            <person name="Bonometti L."/>
            <person name="Westerberg I."/>
            <person name="Brannstrom I.O."/>
            <person name="Guillou S."/>
            <person name="Cros-Aarteil S."/>
            <person name="Calhoun S."/>
            <person name="Haridas S."/>
            <person name="Kuo A."/>
            <person name="Mondo S."/>
            <person name="Pangilinan J."/>
            <person name="Riley R."/>
            <person name="LaButti K."/>
            <person name="Andreopoulos B."/>
            <person name="Lipzen A."/>
            <person name="Chen C."/>
            <person name="Yan M."/>
            <person name="Daum C."/>
            <person name="Ng V."/>
            <person name="Clum A."/>
            <person name="Steindorff A."/>
            <person name="Ohm R.A."/>
            <person name="Martin F."/>
            <person name="Silar P."/>
            <person name="Natvig D.O."/>
            <person name="Lalanne C."/>
            <person name="Gautier V."/>
            <person name="Ament-Velasquez S.L."/>
            <person name="Kruys A."/>
            <person name="Hutchinson M.I."/>
            <person name="Powell A.J."/>
            <person name="Barry K."/>
            <person name="Miller A.N."/>
            <person name="Grigoriev I.V."/>
            <person name="Debuchy R."/>
            <person name="Gladieux P."/>
            <person name="Hiltunen Thoren M."/>
            <person name="Johannesson H."/>
        </authorList>
    </citation>
    <scope>NUCLEOTIDE SEQUENCE</scope>
    <source>
        <strain evidence="11">CBS 359.72</strain>
    </source>
</reference>
<dbReference type="InterPro" id="IPR017972">
    <property type="entry name" value="Cyt_P450_CS"/>
</dbReference>
<comment type="cofactor">
    <cofactor evidence="1 8">
        <name>heme</name>
        <dbReference type="ChEBI" id="CHEBI:30413"/>
    </cofactor>
</comment>
<feature type="binding site" description="axial binding residue" evidence="8">
    <location>
        <position position="442"/>
    </location>
    <ligand>
        <name>heme</name>
        <dbReference type="ChEBI" id="CHEBI:30413"/>
    </ligand>
    <ligandPart>
        <name>Fe</name>
        <dbReference type="ChEBI" id="CHEBI:18248"/>
    </ligandPart>
</feature>
<dbReference type="GO" id="GO:0005506">
    <property type="term" value="F:iron ion binding"/>
    <property type="evidence" value="ECO:0007669"/>
    <property type="project" value="InterPro"/>
</dbReference>
<dbReference type="PANTHER" id="PTHR46300:SF7">
    <property type="entry name" value="P450, PUTATIVE (EUROFUNG)-RELATED"/>
    <property type="match status" value="1"/>
</dbReference>
<keyword evidence="12" id="KW-1185">Reference proteome</keyword>
<organism evidence="11 12">
    <name type="scientific">Corynascus novoguineensis</name>
    <dbReference type="NCBI Taxonomy" id="1126955"/>
    <lineage>
        <taxon>Eukaryota</taxon>
        <taxon>Fungi</taxon>
        <taxon>Dikarya</taxon>
        <taxon>Ascomycota</taxon>
        <taxon>Pezizomycotina</taxon>
        <taxon>Sordariomycetes</taxon>
        <taxon>Sordariomycetidae</taxon>
        <taxon>Sordariales</taxon>
        <taxon>Chaetomiaceae</taxon>
        <taxon>Corynascus</taxon>
    </lineage>
</organism>
<protein>
    <submittedName>
        <fullName evidence="11">Cytochrome P450 oxidoreductase OrdA-like protein</fullName>
    </submittedName>
</protein>
<dbReference type="PRINTS" id="PR00463">
    <property type="entry name" value="EP450I"/>
</dbReference>
<keyword evidence="7 9" id="KW-0503">Monooxygenase</keyword>